<dbReference type="EMBL" id="VSWD01000005">
    <property type="protein sequence ID" value="KAK3102583.1"/>
    <property type="molecule type" value="Genomic_DNA"/>
</dbReference>
<dbReference type="FunFam" id="3.40.50.970:FF:000101">
    <property type="entry name" value="Putative phosphonopyruvate decarboxylase"/>
    <property type="match status" value="1"/>
</dbReference>
<dbReference type="InterPro" id="IPR000157">
    <property type="entry name" value="TIR_dom"/>
</dbReference>
<dbReference type="InterPro" id="IPR000399">
    <property type="entry name" value="TPP-bd_CS"/>
</dbReference>
<dbReference type="InterPro" id="IPR017684">
    <property type="entry name" value="Phosphono-pyrv_decarboxylase"/>
</dbReference>
<dbReference type="FunFam" id="3.40.50.970:FF:000100">
    <property type="entry name" value="Putative phosphonopyruvate decarboxylase"/>
    <property type="match status" value="1"/>
</dbReference>
<dbReference type="Gene3D" id="3.40.50.10140">
    <property type="entry name" value="Toll/interleukin-1 receptor homology (TIR) domain"/>
    <property type="match status" value="1"/>
</dbReference>
<dbReference type="InterPro" id="IPR000372">
    <property type="entry name" value="LRRNT"/>
</dbReference>
<keyword evidence="3" id="KW-0433">Leucine-rich repeat</keyword>
<evidence type="ECO:0000256" key="11">
    <source>
        <dbReference type="SAM" id="Phobius"/>
    </source>
</evidence>
<evidence type="ECO:0000256" key="6">
    <source>
        <dbReference type="ARBA" id="ARBA00022793"/>
    </source>
</evidence>
<evidence type="ECO:0000256" key="10">
    <source>
        <dbReference type="ARBA" id="ARBA00048767"/>
    </source>
</evidence>
<dbReference type="InterPro" id="IPR035897">
    <property type="entry name" value="Toll_tir_struct_dom_sf"/>
</dbReference>
<dbReference type="SUPFAM" id="SSF52058">
    <property type="entry name" value="L domain-like"/>
    <property type="match status" value="1"/>
</dbReference>
<evidence type="ECO:0000313" key="14">
    <source>
        <dbReference type="Proteomes" id="UP001186944"/>
    </source>
</evidence>
<dbReference type="InterPro" id="IPR011766">
    <property type="entry name" value="TPP_enzyme_TPP-bd"/>
</dbReference>
<dbReference type="SUPFAM" id="SSF52518">
    <property type="entry name" value="Thiamin diphosphate-binding fold (THDP-binding)"/>
    <property type="match status" value="2"/>
</dbReference>
<evidence type="ECO:0000256" key="7">
    <source>
        <dbReference type="ARBA" id="ARBA00023052"/>
    </source>
</evidence>
<dbReference type="InterPro" id="IPR029061">
    <property type="entry name" value="THDP-binding"/>
</dbReference>
<dbReference type="PANTHER" id="PTHR42818">
    <property type="entry name" value="SULFOPYRUVATE DECARBOXYLASE SUBUNIT ALPHA"/>
    <property type="match status" value="1"/>
</dbReference>
<dbReference type="Pfam" id="PF13855">
    <property type="entry name" value="LRR_8"/>
    <property type="match status" value="1"/>
</dbReference>
<feature type="transmembrane region" description="Helical" evidence="11">
    <location>
        <begin position="878"/>
        <end position="902"/>
    </location>
</feature>
<dbReference type="PROSITE" id="PS51450">
    <property type="entry name" value="LRR"/>
    <property type="match status" value="1"/>
</dbReference>
<comment type="caution">
    <text evidence="13">The sequence shown here is derived from an EMBL/GenBank/DDBJ whole genome shotgun (WGS) entry which is preliminary data.</text>
</comment>
<dbReference type="GO" id="GO:0030976">
    <property type="term" value="F:thiamine pyrophosphate binding"/>
    <property type="evidence" value="ECO:0007669"/>
    <property type="project" value="InterPro"/>
</dbReference>
<dbReference type="SMART" id="SM00013">
    <property type="entry name" value="LRRNT"/>
    <property type="match status" value="1"/>
</dbReference>
<keyword evidence="5" id="KW-0677">Repeat</keyword>
<evidence type="ECO:0000256" key="2">
    <source>
        <dbReference type="ARBA" id="ARBA00018936"/>
    </source>
</evidence>
<dbReference type="Proteomes" id="UP001186944">
    <property type="component" value="Unassembled WGS sequence"/>
</dbReference>
<evidence type="ECO:0000256" key="9">
    <source>
        <dbReference type="ARBA" id="ARBA00030510"/>
    </source>
</evidence>
<keyword evidence="11" id="KW-1133">Transmembrane helix</keyword>
<comment type="similarity">
    <text evidence="1">Belongs to the Toll-like receptor family.</text>
</comment>
<keyword evidence="6" id="KW-0210">Decarboxylase</keyword>
<protein>
    <recommendedName>
        <fullName evidence="2">2-hydroxyacyl-CoA lyase 2</fullName>
    </recommendedName>
    <alternativeName>
        <fullName evidence="9">IlvB-like protein</fullName>
    </alternativeName>
</protein>
<feature type="domain" description="TIR" evidence="12">
    <location>
        <begin position="927"/>
        <end position="1092"/>
    </location>
</feature>
<dbReference type="Gene3D" id="3.80.10.10">
    <property type="entry name" value="Ribonuclease Inhibitor"/>
    <property type="match status" value="2"/>
</dbReference>
<dbReference type="Pfam" id="PF02776">
    <property type="entry name" value="TPP_enzyme_N"/>
    <property type="match status" value="1"/>
</dbReference>
<dbReference type="PROSITE" id="PS50104">
    <property type="entry name" value="TIR"/>
    <property type="match status" value="1"/>
</dbReference>
<dbReference type="CDD" id="cd07035">
    <property type="entry name" value="TPP_PYR_POX_like"/>
    <property type="match status" value="1"/>
</dbReference>
<dbReference type="SUPFAM" id="SSF52200">
    <property type="entry name" value="Toll/Interleukin receptor TIR domain"/>
    <property type="match status" value="1"/>
</dbReference>
<evidence type="ECO:0000256" key="5">
    <source>
        <dbReference type="ARBA" id="ARBA00022737"/>
    </source>
</evidence>
<dbReference type="AlphaFoldDB" id="A0AA88YD76"/>
<reference evidence="13" key="1">
    <citation type="submission" date="2019-08" db="EMBL/GenBank/DDBJ databases">
        <title>The improved chromosome-level genome for the pearl oyster Pinctada fucata martensii using PacBio sequencing and Hi-C.</title>
        <authorList>
            <person name="Zheng Z."/>
        </authorList>
    </citation>
    <scope>NUCLEOTIDE SEQUENCE</scope>
    <source>
        <strain evidence="13">ZZ-2019</strain>
        <tissue evidence="13">Adductor muscle</tissue>
    </source>
</reference>
<dbReference type="PANTHER" id="PTHR42818:SF1">
    <property type="entry name" value="SULFOPYRUVATE DECARBOXYLASE"/>
    <property type="match status" value="1"/>
</dbReference>
<dbReference type="InterPro" id="IPR032675">
    <property type="entry name" value="LRR_dom_sf"/>
</dbReference>
<evidence type="ECO:0000256" key="1">
    <source>
        <dbReference type="ARBA" id="ARBA00009634"/>
    </source>
</evidence>
<dbReference type="GO" id="GO:0033980">
    <property type="term" value="F:phosphonopyruvate decarboxylase activity"/>
    <property type="evidence" value="ECO:0007669"/>
    <property type="project" value="InterPro"/>
</dbReference>
<evidence type="ECO:0000256" key="3">
    <source>
        <dbReference type="ARBA" id="ARBA00022614"/>
    </source>
</evidence>
<keyword evidence="4" id="KW-0732">Signal</keyword>
<dbReference type="Pfam" id="PF01462">
    <property type="entry name" value="LRRNT"/>
    <property type="match status" value="1"/>
</dbReference>
<dbReference type="NCBIfam" id="TIGR03297">
    <property type="entry name" value="Ppyr-DeCO2ase"/>
    <property type="match status" value="1"/>
</dbReference>
<proteinExistence type="inferred from homology"/>
<evidence type="ECO:0000256" key="4">
    <source>
        <dbReference type="ARBA" id="ARBA00022729"/>
    </source>
</evidence>
<dbReference type="SMART" id="SM00369">
    <property type="entry name" value="LRR_TYP"/>
    <property type="match status" value="3"/>
</dbReference>
<dbReference type="PROSITE" id="PS00187">
    <property type="entry name" value="TPP_ENZYMES"/>
    <property type="match status" value="1"/>
</dbReference>
<sequence>MRNEDAGELTELVRDFLEPASFYQACLDIGVDYFCGVPDSLLKDFCAYVTKNAPADRHVITANEGNAVALAAGYYLATEKHPLVYLQNSGLGNIVNPIMSLAVPSVYGIPMLLLIGWRGEPGKRDEPQHRTQGQTTPGLLAALGIPFQPLPDYQEGAEQALLHAKHYMEKSNGPYALLVKRQTFAPYKFKREPEIEFPLSREDALKIIVDNLSLRDIVVGSTGMLSRELFEYRVEKEMGHERDFLTVGSMGHCSSIALGIAKQKPKRQVFCLDGDGSVIMHMGAMATVASTSPSNYKHIIINNGAHDSVGGQPTDADNHEKFSFSAVALGCGYKKAMVAVNASQLAEGILEMRGMNGPVLLEVKVKTGLIMIIVILINLLCDVETTSYFEWTPPDDNTTTLLCPDYCLARLENDECCFCYSVKQWEIGGAEINELLIEYRNLNGTDVSLISNADYNSSLQSSVTHTHGMMAMLPNNICSFNEIVKIIFSNNDIATISDISCLRDIETIDLSYNKLRFISNQTFSGLGKLRNLDLSFNEISHIDPNALQGKDRAIFNINLSNLKIKNIDVSNLLFEKGFCEINYDNNKVEKISNPSGFKVVPGKTYGKGGLLSLNNCSLTQFINYTDIGLENFSEYYKVFNYSFDTEGTEIGCDCILYPLLEKQLAELEKSWTTLEKHRNLSCTSPESLKDVTIIDIVRHKSLREKMVCDKKENCPKECTCYEQPIYHHLVVNCSNAGLDEFPKLLPWHSNITLLMDGNDLRALPDVDFLHRVHLLDLSGNEIEKLDKGAVKHLQNNVILNLTGSTMSYLPRELASKSNVFGMLNLECDCEMVWVIDWNTYNVRNKNTITHCKNYGGKELADISDQMKTLCGSESDQRFWFGIVTAFIFVVLIFVISALSVFFKPELLILYRQYIRRNTHQHESTRNFETDVYICIDDSYKCAREWVLLTLVSELEKIGLRVFLPCRDETLGIGIGEARSSEIDKSRLYIIVLNKTGFKSNPTDDVQFATLQLELNHIWSNFKKFPMKSVLIVNFDNLSASDVENRYAKAFLRVRVDINVTHRHHKVLNKIMELVFPSEKMSTYALETRRNAW</sequence>
<dbReference type="Gene3D" id="3.40.50.970">
    <property type="match status" value="2"/>
</dbReference>
<keyword evidence="11" id="KW-0472">Membrane</keyword>
<organism evidence="13 14">
    <name type="scientific">Pinctada imbricata</name>
    <name type="common">Atlantic pearl-oyster</name>
    <name type="synonym">Pinctada martensii</name>
    <dbReference type="NCBI Taxonomy" id="66713"/>
    <lineage>
        <taxon>Eukaryota</taxon>
        <taxon>Metazoa</taxon>
        <taxon>Spiralia</taxon>
        <taxon>Lophotrochozoa</taxon>
        <taxon>Mollusca</taxon>
        <taxon>Bivalvia</taxon>
        <taxon>Autobranchia</taxon>
        <taxon>Pteriomorphia</taxon>
        <taxon>Pterioida</taxon>
        <taxon>Pterioidea</taxon>
        <taxon>Pteriidae</taxon>
        <taxon>Pinctada</taxon>
    </lineage>
</organism>
<comment type="catalytic activity">
    <reaction evidence="10">
        <text>(2R)-hydroxyhexadecanoyl-CoA = pentadecanal + formyl-CoA</text>
        <dbReference type="Rhea" id="RHEA:55212"/>
        <dbReference type="ChEBI" id="CHEBI:17302"/>
        <dbReference type="ChEBI" id="CHEBI:57376"/>
        <dbReference type="ChEBI" id="CHEBI:138654"/>
    </reaction>
    <physiologicalReaction direction="left-to-right" evidence="10">
        <dbReference type="Rhea" id="RHEA:55213"/>
    </physiologicalReaction>
</comment>
<dbReference type="InterPro" id="IPR003591">
    <property type="entry name" value="Leu-rich_rpt_typical-subtyp"/>
</dbReference>
<evidence type="ECO:0000313" key="13">
    <source>
        <dbReference type="EMBL" id="KAK3102583.1"/>
    </source>
</evidence>
<dbReference type="InterPro" id="IPR001611">
    <property type="entry name" value="Leu-rich_rpt"/>
</dbReference>
<dbReference type="GO" id="GO:0007165">
    <property type="term" value="P:signal transduction"/>
    <property type="evidence" value="ECO:0007669"/>
    <property type="project" value="InterPro"/>
</dbReference>
<keyword evidence="8" id="KW-0456">Lyase</keyword>
<keyword evidence="11" id="KW-0812">Transmembrane</keyword>
<accession>A0AA88YD76</accession>
<dbReference type="InterPro" id="IPR051818">
    <property type="entry name" value="TPP_dependent_decarboxylase"/>
</dbReference>
<keyword evidence="7" id="KW-0786">Thiamine pyrophosphate</keyword>
<dbReference type="GO" id="GO:0000287">
    <property type="term" value="F:magnesium ion binding"/>
    <property type="evidence" value="ECO:0007669"/>
    <property type="project" value="InterPro"/>
</dbReference>
<dbReference type="InterPro" id="IPR012001">
    <property type="entry name" value="Thiamin_PyroP_enz_TPP-bd_dom"/>
</dbReference>
<keyword evidence="14" id="KW-1185">Reference proteome</keyword>
<dbReference type="GO" id="GO:0032923">
    <property type="term" value="P:organic phosphonate biosynthetic process"/>
    <property type="evidence" value="ECO:0007669"/>
    <property type="project" value="InterPro"/>
</dbReference>
<name>A0AA88YD76_PINIB</name>
<evidence type="ECO:0000256" key="8">
    <source>
        <dbReference type="ARBA" id="ARBA00023239"/>
    </source>
</evidence>
<gene>
    <name evidence="13" type="ORF">FSP39_012354</name>
</gene>
<dbReference type="Pfam" id="PF02775">
    <property type="entry name" value="TPP_enzyme_C"/>
    <property type="match status" value="1"/>
</dbReference>
<evidence type="ECO:0000259" key="12">
    <source>
        <dbReference type="PROSITE" id="PS50104"/>
    </source>
</evidence>